<dbReference type="RefSeq" id="WP_145354822.1">
    <property type="nucleotide sequence ID" value="NZ_CP036262.1"/>
</dbReference>
<keyword evidence="2" id="KW-1185">Reference proteome</keyword>
<dbReference type="EMBL" id="CP036262">
    <property type="protein sequence ID" value="QDS96735.1"/>
    <property type="molecule type" value="Genomic_DNA"/>
</dbReference>
<proteinExistence type="predicted"/>
<organism evidence="1 2">
    <name type="scientific">Roseimaritima multifibrata</name>
    <dbReference type="NCBI Taxonomy" id="1930274"/>
    <lineage>
        <taxon>Bacteria</taxon>
        <taxon>Pseudomonadati</taxon>
        <taxon>Planctomycetota</taxon>
        <taxon>Planctomycetia</taxon>
        <taxon>Pirellulales</taxon>
        <taxon>Pirellulaceae</taxon>
        <taxon>Roseimaritima</taxon>
    </lineage>
</organism>
<dbReference type="KEGG" id="rml:FF011L_55480"/>
<protein>
    <submittedName>
        <fullName evidence="1">Uncharacterized protein</fullName>
    </submittedName>
</protein>
<evidence type="ECO:0000313" key="2">
    <source>
        <dbReference type="Proteomes" id="UP000320672"/>
    </source>
</evidence>
<reference evidence="1 2" key="1">
    <citation type="submission" date="2019-02" db="EMBL/GenBank/DDBJ databases">
        <title>Deep-cultivation of Planctomycetes and their phenomic and genomic characterization uncovers novel biology.</title>
        <authorList>
            <person name="Wiegand S."/>
            <person name="Jogler M."/>
            <person name="Boedeker C."/>
            <person name="Pinto D."/>
            <person name="Vollmers J."/>
            <person name="Rivas-Marin E."/>
            <person name="Kohn T."/>
            <person name="Peeters S.H."/>
            <person name="Heuer A."/>
            <person name="Rast P."/>
            <person name="Oberbeckmann S."/>
            <person name="Bunk B."/>
            <person name="Jeske O."/>
            <person name="Meyerdierks A."/>
            <person name="Storesund J.E."/>
            <person name="Kallscheuer N."/>
            <person name="Luecker S."/>
            <person name="Lage O.M."/>
            <person name="Pohl T."/>
            <person name="Merkel B.J."/>
            <person name="Hornburger P."/>
            <person name="Mueller R.-W."/>
            <person name="Bruemmer F."/>
            <person name="Labrenz M."/>
            <person name="Spormann A.M."/>
            <person name="Op den Camp H."/>
            <person name="Overmann J."/>
            <person name="Amann R."/>
            <person name="Jetten M.S.M."/>
            <person name="Mascher T."/>
            <person name="Medema M.H."/>
            <person name="Devos D.P."/>
            <person name="Kaster A.-K."/>
            <person name="Ovreas L."/>
            <person name="Rohde M."/>
            <person name="Galperin M.Y."/>
            <person name="Jogler C."/>
        </authorList>
    </citation>
    <scope>NUCLEOTIDE SEQUENCE [LARGE SCALE GENOMIC DNA]</scope>
    <source>
        <strain evidence="1 2">FF011L</strain>
    </source>
</reference>
<name>A0A517MPC1_9BACT</name>
<accession>A0A517MPC1</accession>
<evidence type="ECO:0000313" key="1">
    <source>
        <dbReference type="EMBL" id="QDS96735.1"/>
    </source>
</evidence>
<gene>
    <name evidence="1" type="ORF">FF011L_55480</name>
</gene>
<dbReference type="Proteomes" id="UP000320672">
    <property type="component" value="Chromosome"/>
</dbReference>
<dbReference type="OrthoDB" id="247168at2"/>
<dbReference type="AlphaFoldDB" id="A0A517MPC1"/>
<sequence>MVPQNEADSAAFDSDASNAADPVVGSVVADDSASLQESVTLSPGNQAGVLGCTEAIPVNDPQQVRELSPSILGAYQVSKGHQEFSGCTLDPRPFLGLRFSAVEDENLSADWKWFGGDGMPVSESLIRKLGFDSHQPCDARLRAGDTPMVERWRKIAVDQLASERLIENPSDGATQASSSEALLGQDPETVILWCRWASGTVAFRFDNGASARIPFAGWASDFVSKRQKPDPFRCPETGITGYELVALDSQTVTVSAAVGICQASQIATLISRLETCEISGKRVLPEFLSVCAISGRKAITDLLESCQWCQRQVVPSQISGHRCSDCREGEPIAGNDPLLVALLKKHPEWEKYGNWRGWRDAERAVLVGKSWRGGLAVICDPREQTVLRVAHRGPLRRQWTFDTP</sequence>